<sequence length="403" mass="47413">MFEINTDYGYFLHLAKCALNDLQPKEKPPEVIFENVFQISRRHSLSNLLWYSVEKLNNKPSPELMAQWYSDYGVLLRQAAYQEMETEKLTHIFTSRGFDVMPIKGSQIRAYYLQPDMRTMGDIDFMVKTDGSKVQRDVVKQIMLDNGYVPDVLDDGQVDAFKRDDNNDIYIEIHYEFMHQKHPHYNDFIVDWNSLLTTETDGLYKMSLSDLYYFNIGHFIKNMFSKGLGVKNIVDVYVLWHQLSKDEQFKMNSRLLSAGLNDFNISLVKIADIWFGNKEDDGSTKNVQNYILCNSEYGFHRNNDILNMMKNEAVYGQADRKKYLKDRIFPSASELYNRFGIKKKLPFLLPVLWIARVILLIFAPKKKIEKIKKEVEVINDISQDEIDRGKKVFEEFGIDYKKY</sequence>
<organism evidence="2 3">
    <name type="scientific">Eubacterium coprostanoligenes</name>
    <dbReference type="NCBI Taxonomy" id="290054"/>
    <lineage>
        <taxon>Bacteria</taxon>
        <taxon>Bacillati</taxon>
        <taxon>Bacillota</taxon>
        <taxon>Clostridia</taxon>
        <taxon>Eubacteriales</taxon>
        <taxon>Eubacteriaceae</taxon>
        <taxon>Eubacterium</taxon>
    </lineage>
</organism>
<keyword evidence="2" id="KW-0808">Transferase</keyword>
<dbReference type="OrthoDB" id="9773927at2"/>
<reference evidence="2 3" key="1">
    <citation type="submission" date="2017-02" db="EMBL/GenBank/DDBJ databases">
        <authorList>
            <person name="Peterson S.W."/>
        </authorList>
    </citation>
    <scope>NUCLEOTIDE SEQUENCE [LARGE SCALE GENOMIC DNA]</scope>
    <source>
        <strain evidence="2 3">ATCC 51222</strain>
    </source>
</reference>
<dbReference type="GO" id="GO:0016740">
    <property type="term" value="F:transferase activity"/>
    <property type="evidence" value="ECO:0007669"/>
    <property type="project" value="UniProtKB-KW"/>
</dbReference>
<gene>
    <name evidence="2" type="ORF">SAMN02745114_00570</name>
</gene>
<evidence type="ECO:0000256" key="1">
    <source>
        <dbReference type="SAM" id="Phobius"/>
    </source>
</evidence>
<dbReference type="AlphaFoldDB" id="A0A1T4KPC7"/>
<proteinExistence type="predicted"/>
<dbReference type="Pfam" id="PF14907">
    <property type="entry name" value="NTP_transf_5"/>
    <property type="match status" value="1"/>
</dbReference>
<evidence type="ECO:0000313" key="2">
    <source>
        <dbReference type="EMBL" id="SJZ44272.1"/>
    </source>
</evidence>
<dbReference type="EMBL" id="FUWW01000004">
    <property type="protein sequence ID" value="SJZ44272.1"/>
    <property type="molecule type" value="Genomic_DNA"/>
</dbReference>
<evidence type="ECO:0000313" key="3">
    <source>
        <dbReference type="Proteomes" id="UP000190657"/>
    </source>
</evidence>
<keyword evidence="3" id="KW-1185">Reference proteome</keyword>
<protein>
    <submittedName>
        <fullName evidence="2">Uncharacterized nucleotidyltransferase</fullName>
    </submittedName>
</protein>
<name>A0A1T4KPC7_9FIRM</name>
<feature type="transmembrane region" description="Helical" evidence="1">
    <location>
        <begin position="345"/>
        <end position="363"/>
    </location>
</feature>
<accession>A0A1T4KPC7</accession>
<dbReference type="RefSeq" id="WP_078768070.1">
    <property type="nucleotide sequence ID" value="NZ_FUWW01000004.1"/>
</dbReference>
<dbReference type="Proteomes" id="UP000190657">
    <property type="component" value="Unassembled WGS sequence"/>
</dbReference>
<dbReference type="STRING" id="290054.SAMN02745114_00570"/>
<keyword evidence="1" id="KW-0472">Membrane</keyword>
<keyword evidence="1" id="KW-1133">Transmembrane helix</keyword>
<keyword evidence="1" id="KW-0812">Transmembrane</keyword>
<dbReference type="InterPro" id="IPR039498">
    <property type="entry name" value="NTP_transf_5"/>
</dbReference>